<evidence type="ECO:0000259" key="1">
    <source>
        <dbReference type="Pfam" id="PF01248"/>
    </source>
</evidence>
<dbReference type="EMBL" id="SMAL01000004">
    <property type="protein sequence ID" value="TCT15052.1"/>
    <property type="molecule type" value="Genomic_DNA"/>
</dbReference>
<dbReference type="AlphaFoldDB" id="A0A4R3MPY8"/>
<dbReference type="SUPFAM" id="SSF55315">
    <property type="entry name" value="L30e-like"/>
    <property type="match status" value="1"/>
</dbReference>
<gene>
    <name evidence="2" type="ORF">EDC18_104202</name>
</gene>
<reference evidence="2 3" key="1">
    <citation type="submission" date="2019-03" db="EMBL/GenBank/DDBJ databases">
        <title>Genomic Encyclopedia of Type Strains, Phase IV (KMG-IV): sequencing the most valuable type-strain genomes for metagenomic binning, comparative biology and taxonomic classification.</title>
        <authorList>
            <person name="Goeker M."/>
        </authorList>
    </citation>
    <scope>NUCLEOTIDE SEQUENCE [LARGE SCALE GENOMIC DNA]</scope>
    <source>
        <strain evidence="2 3">DSM 24629</strain>
    </source>
</reference>
<evidence type="ECO:0000313" key="2">
    <source>
        <dbReference type="EMBL" id="TCT15052.1"/>
    </source>
</evidence>
<dbReference type="GO" id="GO:0005840">
    <property type="term" value="C:ribosome"/>
    <property type="evidence" value="ECO:0007669"/>
    <property type="project" value="UniProtKB-KW"/>
</dbReference>
<sequence length="103" mass="11249">MKNNKILSLLGLMMKSGSLTSGESLTEAAIREKKALLVIVANDASANTKKLFTNQCNTKNIPLYFYSDKDSLGHAIGKPYRASIAVLDKGFCEAIKKQLDLLN</sequence>
<keyword evidence="2" id="KW-0687">Ribonucleoprotein</keyword>
<keyword evidence="3" id="KW-1185">Reference proteome</keyword>
<protein>
    <submittedName>
        <fullName evidence="2">Ribosomal protein L7Ae-like RNA K-turn-binding protein</fullName>
    </submittedName>
</protein>
<organism evidence="2 3">
    <name type="scientific">Natranaerovirga pectinivora</name>
    <dbReference type="NCBI Taxonomy" id="682400"/>
    <lineage>
        <taxon>Bacteria</taxon>
        <taxon>Bacillati</taxon>
        <taxon>Bacillota</taxon>
        <taxon>Clostridia</taxon>
        <taxon>Lachnospirales</taxon>
        <taxon>Natranaerovirgaceae</taxon>
        <taxon>Natranaerovirga</taxon>
    </lineage>
</organism>
<dbReference type="InterPro" id="IPR029064">
    <property type="entry name" value="Ribosomal_eL30-like_sf"/>
</dbReference>
<feature type="domain" description="Ribosomal protein eL8/eL30/eS12/Gadd45" evidence="1">
    <location>
        <begin position="5"/>
        <end position="90"/>
    </location>
</feature>
<dbReference type="Pfam" id="PF01248">
    <property type="entry name" value="Ribosomal_L7Ae"/>
    <property type="match status" value="1"/>
</dbReference>
<proteinExistence type="predicted"/>
<dbReference type="RefSeq" id="WP_243115091.1">
    <property type="nucleotide sequence ID" value="NZ_SMAL01000004.1"/>
</dbReference>
<keyword evidence="2" id="KW-0689">Ribosomal protein</keyword>
<dbReference type="Proteomes" id="UP000294902">
    <property type="component" value="Unassembled WGS sequence"/>
</dbReference>
<evidence type="ECO:0000313" key="3">
    <source>
        <dbReference type="Proteomes" id="UP000294902"/>
    </source>
</evidence>
<comment type="caution">
    <text evidence="2">The sequence shown here is derived from an EMBL/GenBank/DDBJ whole genome shotgun (WGS) entry which is preliminary data.</text>
</comment>
<name>A0A4R3MPY8_9FIRM</name>
<dbReference type="Gene3D" id="3.30.1330.30">
    <property type="match status" value="1"/>
</dbReference>
<dbReference type="InterPro" id="IPR004038">
    <property type="entry name" value="Ribosomal_eL8/eL30/eS12/Gad45"/>
</dbReference>
<accession>A0A4R3MPY8</accession>